<feature type="domain" description="UTP25 NTP hydrolase-like" evidence="6">
    <location>
        <begin position="233"/>
        <end position="512"/>
    </location>
</feature>
<accession>A0A1B0BYV6</accession>
<sequence>MGKKLRYSSKLKTATKETFSKKHLNSKFKHRSSSAVEVLKKQIDLEKSTLKYQDLSKIPEEIAEQEEQEDHFQSFVNELSVATKKRPSFKEALPTLLASKSKDRALSKQKSKLSQSKISGKEHAHLERLLPPSNRFKEHLNHELDAEYVEKLMMGSIEKLKKTIRWSQLECLHVLIPKNKDNDQLIHIDENPPKTLETATDLEAVGVQLSLANKSPIPLSELQSELFSIVNVYKDLYYPHRTLANGEEVRLVYTLHAFNHILKTRACVMLNNKKIEEEENSNKGLALADAYRDQGLARPKVLIVVPFRDSVYRIISLMANIVKKNASTSSSSSSDNNQKTIMNYERFLQEFTGNSLYFPKTNPKPEDYEKTFTGNTDDNFRLGLSLTKKTLKLYTDFYASDILIVSPLGLRVTMGGSSNSDVEHDFLSSIEVLIIDQAELILAQNWENLLHILEHMHLQPKTLRTTDINRARLWCLNGFSKFYRQTLMFASHELPEFRGVFNNKCCNYEGSVRISNPVQHGEIHNVLVPLAQVFQRIDVTALENVHEQRLHYFIHKVLPQFKSSIFAHTMIYVPNYFDYVQLRNYFKTENLSFVQICEYTKKEKIARARDMFFHSAAHFLLYSERSHFFKRTRTKGIRHMIMYQPPMFPHFYAEMINLMHSSNQNARDGLEDSMSCTVLYTKYDQLLLNGILGSENTAKLLESDKPIHIYAAQ</sequence>
<dbReference type="VEuPathDB" id="VectorBase:GPPI044581"/>
<organism evidence="7 8">
    <name type="scientific">Glossina palpalis gambiensis</name>
    <dbReference type="NCBI Taxonomy" id="67801"/>
    <lineage>
        <taxon>Eukaryota</taxon>
        <taxon>Metazoa</taxon>
        <taxon>Ecdysozoa</taxon>
        <taxon>Arthropoda</taxon>
        <taxon>Hexapoda</taxon>
        <taxon>Insecta</taxon>
        <taxon>Pterygota</taxon>
        <taxon>Neoptera</taxon>
        <taxon>Endopterygota</taxon>
        <taxon>Diptera</taxon>
        <taxon>Brachycera</taxon>
        <taxon>Muscomorpha</taxon>
        <taxon>Hippoboscoidea</taxon>
        <taxon>Glossinidae</taxon>
        <taxon>Glossina</taxon>
    </lineage>
</organism>
<dbReference type="GO" id="GO:0019843">
    <property type="term" value="F:rRNA binding"/>
    <property type="evidence" value="ECO:0007669"/>
    <property type="project" value="TreeGrafter"/>
</dbReference>
<dbReference type="PANTHER" id="PTHR12933:SF0">
    <property type="entry name" value="U3 SMALL NUCLEOLAR RNA-ASSOCIATED PROTEIN 25 HOMOLOG"/>
    <property type="match status" value="1"/>
</dbReference>
<evidence type="ECO:0000256" key="2">
    <source>
        <dbReference type="ARBA" id="ARBA00009223"/>
    </source>
</evidence>
<dbReference type="GO" id="GO:0032040">
    <property type="term" value="C:small-subunit processome"/>
    <property type="evidence" value="ECO:0007669"/>
    <property type="project" value="TreeGrafter"/>
</dbReference>
<reference evidence="7" key="2">
    <citation type="submission" date="2020-05" db="UniProtKB">
        <authorList>
            <consortium name="EnsemblMetazoa"/>
        </authorList>
    </citation>
    <scope>IDENTIFICATION</scope>
    <source>
        <strain evidence="7">IAEA</strain>
    </source>
</reference>
<proteinExistence type="inferred from homology"/>
<dbReference type="InterPro" id="IPR053939">
    <property type="entry name" value="UTP25_C"/>
</dbReference>
<dbReference type="AlphaFoldDB" id="A0A1B0BYV6"/>
<dbReference type="GO" id="GO:0000462">
    <property type="term" value="P:maturation of SSU-rRNA from tricistronic rRNA transcript (SSU-rRNA, 5.8S rRNA, LSU-rRNA)"/>
    <property type="evidence" value="ECO:0007669"/>
    <property type="project" value="TreeGrafter"/>
</dbReference>
<comment type="subcellular location">
    <subcellularLocation>
        <location evidence="1">Nucleus</location>
        <location evidence="1">Nucleolus</location>
    </subcellularLocation>
</comment>
<feature type="region of interest" description="Disordered" evidence="4">
    <location>
        <begin position="101"/>
        <end position="127"/>
    </location>
</feature>
<evidence type="ECO:0000259" key="5">
    <source>
        <dbReference type="Pfam" id="PF06862"/>
    </source>
</evidence>
<evidence type="ECO:0000259" key="6">
    <source>
        <dbReference type="Pfam" id="PF22916"/>
    </source>
</evidence>
<evidence type="ECO:0000256" key="1">
    <source>
        <dbReference type="ARBA" id="ARBA00004604"/>
    </source>
</evidence>
<dbReference type="Pfam" id="PF22916">
    <property type="entry name" value="UTP25_NTPase-like"/>
    <property type="match status" value="1"/>
</dbReference>
<evidence type="ECO:0000313" key="7">
    <source>
        <dbReference type="EnsemblMetazoa" id="GPPI044581-PA"/>
    </source>
</evidence>
<dbReference type="Proteomes" id="UP000092460">
    <property type="component" value="Unassembled WGS sequence"/>
</dbReference>
<dbReference type="PANTHER" id="PTHR12933">
    <property type="entry name" value="ORF PROTEIN-RELATED"/>
    <property type="match status" value="1"/>
</dbReference>
<dbReference type="EMBL" id="JXJN01022841">
    <property type="status" value="NOT_ANNOTATED_CDS"/>
    <property type="molecule type" value="Genomic_DNA"/>
</dbReference>
<keyword evidence="3" id="KW-0539">Nucleus</keyword>
<name>A0A1B0BYV6_9MUSC</name>
<protein>
    <recommendedName>
        <fullName evidence="9">Digestive organ expansion factor homolog</fullName>
    </recommendedName>
</protein>
<evidence type="ECO:0008006" key="9">
    <source>
        <dbReference type="Google" id="ProtNLM"/>
    </source>
</evidence>
<dbReference type="EnsemblMetazoa" id="GPPI044581-RA">
    <property type="protein sequence ID" value="GPPI044581-PA"/>
    <property type="gene ID" value="GPPI044581"/>
</dbReference>
<dbReference type="InterPro" id="IPR053940">
    <property type="entry name" value="UTP25_NTPase-like"/>
</dbReference>
<dbReference type="GO" id="GO:0034511">
    <property type="term" value="F:U3 snoRNA binding"/>
    <property type="evidence" value="ECO:0007669"/>
    <property type="project" value="InterPro"/>
</dbReference>
<evidence type="ECO:0000256" key="4">
    <source>
        <dbReference type="SAM" id="MobiDB-lite"/>
    </source>
</evidence>
<reference evidence="8" key="1">
    <citation type="submission" date="2015-01" db="EMBL/GenBank/DDBJ databases">
        <authorList>
            <person name="Aksoy S."/>
            <person name="Warren W."/>
            <person name="Wilson R.K."/>
        </authorList>
    </citation>
    <scope>NUCLEOTIDE SEQUENCE [LARGE SCALE GENOMIC DNA]</scope>
    <source>
        <strain evidence="8">IAEA</strain>
    </source>
</reference>
<evidence type="ECO:0000313" key="8">
    <source>
        <dbReference type="Proteomes" id="UP000092460"/>
    </source>
</evidence>
<evidence type="ECO:0000256" key="3">
    <source>
        <dbReference type="ARBA" id="ARBA00023242"/>
    </source>
</evidence>
<feature type="domain" description="UTP25 C-terminal" evidence="5">
    <location>
        <begin position="523"/>
        <end position="708"/>
    </location>
</feature>
<dbReference type="STRING" id="67801.A0A1B0BYV6"/>
<dbReference type="Pfam" id="PF06862">
    <property type="entry name" value="Utp25_C"/>
    <property type="match status" value="1"/>
</dbReference>
<comment type="similarity">
    <text evidence="2">Belongs to the UTP25 family.</text>
</comment>
<dbReference type="InterPro" id="IPR010678">
    <property type="entry name" value="UTP25"/>
</dbReference>
<keyword evidence="8" id="KW-1185">Reference proteome</keyword>